<dbReference type="AlphaFoldDB" id="A0AAW0EBL2"/>
<evidence type="ECO:0000259" key="3">
    <source>
        <dbReference type="PROSITE" id="PS50213"/>
    </source>
</evidence>
<dbReference type="PROSITE" id="PS50213">
    <property type="entry name" value="FAS1"/>
    <property type="match status" value="1"/>
</dbReference>
<organism evidence="4 5">
    <name type="scientific">Paramarasmius palmivorus</name>
    <dbReference type="NCBI Taxonomy" id="297713"/>
    <lineage>
        <taxon>Eukaryota</taxon>
        <taxon>Fungi</taxon>
        <taxon>Dikarya</taxon>
        <taxon>Basidiomycota</taxon>
        <taxon>Agaricomycotina</taxon>
        <taxon>Agaricomycetes</taxon>
        <taxon>Agaricomycetidae</taxon>
        <taxon>Agaricales</taxon>
        <taxon>Marasmiineae</taxon>
        <taxon>Marasmiaceae</taxon>
        <taxon>Paramarasmius</taxon>
    </lineage>
</organism>
<dbReference type="SUPFAM" id="SSF82153">
    <property type="entry name" value="FAS1 domain"/>
    <property type="match status" value="1"/>
</dbReference>
<keyword evidence="5" id="KW-1185">Reference proteome</keyword>
<feature type="signal peptide" evidence="2">
    <location>
        <begin position="1"/>
        <end position="16"/>
    </location>
</feature>
<dbReference type="Gene3D" id="2.30.180.10">
    <property type="entry name" value="FAS1 domain"/>
    <property type="match status" value="1"/>
</dbReference>
<reference evidence="4 5" key="1">
    <citation type="submission" date="2024-01" db="EMBL/GenBank/DDBJ databases">
        <title>A draft genome for a cacao thread blight-causing isolate of Paramarasmius palmivorus.</title>
        <authorList>
            <person name="Baruah I.K."/>
            <person name="Bukari Y."/>
            <person name="Amoako-Attah I."/>
            <person name="Meinhardt L.W."/>
            <person name="Bailey B.A."/>
            <person name="Cohen S.P."/>
        </authorList>
    </citation>
    <scope>NUCLEOTIDE SEQUENCE [LARGE SCALE GENOMIC DNA]</scope>
    <source>
        <strain evidence="4 5">GH-12</strain>
    </source>
</reference>
<dbReference type="InterPro" id="IPR000782">
    <property type="entry name" value="FAS1_domain"/>
</dbReference>
<sequence length="206" mass="23182">MRLQHLALFFLPLVIAKFNPVDDSDQRRPLRNQQIPMVFDEPEYTPEVKSQPSLADLLTIEPSASIFYSYARELEISRLFEDESAKLTLLVPTNKAVMALARKPHQDPVLTDDTAISEEEFDKLSKQNVERWVSAHIIPESLSSLEHRSYSTLLDGKSVSFSASGKDAEPSWQDTVAEDGIRIKEMKEASNGVIYILDGTISIETS</sequence>
<gene>
    <name evidence="4" type="ORF">VNI00_000601</name>
</gene>
<dbReference type="Pfam" id="PF02469">
    <property type="entry name" value="Fasciclin"/>
    <property type="match status" value="1"/>
</dbReference>
<proteinExistence type="predicted"/>
<evidence type="ECO:0000313" key="5">
    <source>
        <dbReference type="Proteomes" id="UP001383192"/>
    </source>
</evidence>
<evidence type="ECO:0000256" key="2">
    <source>
        <dbReference type="SAM" id="SignalP"/>
    </source>
</evidence>
<dbReference type="InterPro" id="IPR040200">
    <property type="entry name" value="Mug57-like"/>
</dbReference>
<accession>A0AAW0EBL2</accession>
<comment type="caution">
    <text evidence="4">The sequence shown here is derived from an EMBL/GenBank/DDBJ whole genome shotgun (WGS) entry which is preliminary data.</text>
</comment>
<dbReference type="PANTHER" id="PTHR28156">
    <property type="entry name" value="FAS1 DOMAIN-CONTAINING PROTEIN YDR262W"/>
    <property type="match status" value="1"/>
</dbReference>
<keyword evidence="1 2" id="KW-0732">Signal</keyword>
<name>A0AAW0EBL2_9AGAR</name>
<protein>
    <recommendedName>
        <fullName evidence="3">FAS1 domain-containing protein</fullName>
    </recommendedName>
</protein>
<dbReference type="PANTHER" id="PTHR28156:SF1">
    <property type="entry name" value="FAS1 DOMAIN-CONTAINING PROTEIN YDR262W"/>
    <property type="match status" value="1"/>
</dbReference>
<dbReference type="EMBL" id="JAYKXP010000002">
    <property type="protein sequence ID" value="KAK7060868.1"/>
    <property type="molecule type" value="Genomic_DNA"/>
</dbReference>
<evidence type="ECO:0000313" key="4">
    <source>
        <dbReference type="EMBL" id="KAK7060868.1"/>
    </source>
</evidence>
<dbReference type="Proteomes" id="UP001383192">
    <property type="component" value="Unassembled WGS sequence"/>
</dbReference>
<dbReference type="InterPro" id="IPR036378">
    <property type="entry name" value="FAS1_dom_sf"/>
</dbReference>
<feature type="chain" id="PRO_5043609184" description="FAS1 domain-containing protein" evidence="2">
    <location>
        <begin position="17"/>
        <end position="206"/>
    </location>
</feature>
<evidence type="ECO:0000256" key="1">
    <source>
        <dbReference type="ARBA" id="ARBA00022729"/>
    </source>
</evidence>
<feature type="domain" description="FAS1" evidence="3">
    <location>
        <begin position="51"/>
        <end position="201"/>
    </location>
</feature>
<dbReference type="SMART" id="SM00554">
    <property type="entry name" value="FAS1"/>
    <property type="match status" value="1"/>
</dbReference>